<gene>
    <name evidence="2" type="ORF">B0J12DRAFT_564885</name>
</gene>
<comment type="caution">
    <text evidence="2">The sequence shown here is derived from an EMBL/GenBank/DDBJ whole genome shotgun (WGS) entry which is preliminary data.</text>
</comment>
<feature type="non-terminal residue" evidence="2">
    <location>
        <position position="205"/>
    </location>
</feature>
<sequence length="205" mass="22892">MTPVGSSNRSASALDIIFTCDICQASISDIYDSALETDFHDGRARTSNQHITCLWLTACMHLTCGRHLEGGGAPFHPKGECPRAPCPYCSQKSNDVRPKALYAVRGLQQGNYDPEIPEPLFQSPPVKLHGHGVRMEALKFQYMSLIRYGTSMYSKNQLLEEAARQVDTSAKRVEAENQTLTKQNMELKAKLVSLEDAQAEMKKWK</sequence>
<evidence type="ECO:0000256" key="1">
    <source>
        <dbReference type="SAM" id="Coils"/>
    </source>
</evidence>
<proteinExistence type="predicted"/>
<evidence type="ECO:0000313" key="3">
    <source>
        <dbReference type="Proteomes" id="UP000774617"/>
    </source>
</evidence>
<accession>A0ABQ8GNG4</accession>
<keyword evidence="1" id="KW-0175">Coiled coil</keyword>
<organism evidence="2 3">
    <name type="scientific">Macrophomina phaseolina</name>
    <dbReference type="NCBI Taxonomy" id="35725"/>
    <lineage>
        <taxon>Eukaryota</taxon>
        <taxon>Fungi</taxon>
        <taxon>Dikarya</taxon>
        <taxon>Ascomycota</taxon>
        <taxon>Pezizomycotina</taxon>
        <taxon>Dothideomycetes</taxon>
        <taxon>Dothideomycetes incertae sedis</taxon>
        <taxon>Botryosphaeriales</taxon>
        <taxon>Botryosphaeriaceae</taxon>
        <taxon>Macrophomina</taxon>
    </lineage>
</organism>
<dbReference type="EMBL" id="JAGTJR010000004">
    <property type="protein sequence ID" value="KAH7061307.1"/>
    <property type="molecule type" value="Genomic_DNA"/>
</dbReference>
<evidence type="ECO:0008006" key="4">
    <source>
        <dbReference type="Google" id="ProtNLM"/>
    </source>
</evidence>
<name>A0ABQ8GNG4_9PEZI</name>
<protein>
    <recommendedName>
        <fullName evidence="4">Zinc finger RING/FYVE/PHD-type protein</fullName>
    </recommendedName>
</protein>
<dbReference type="Proteomes" id="UP000774617">
    <property type="component" value="Unassembled WGS sequence"/>
</dbReference>
<reference evidence="2 3" key="1">
    <citation type="journal article" date="2021" name="Nat. Commun.">
        <title>Genetic determinants of endophytism in the Arabidopsis root mycobiome.</title>
        <authorList>
            <person name="Mesny F."/>
            <person name="Miyauchi S."/>
            <person name="Thiergart T."/>
            <person name="Pickel B."/>
            <person name="Atanasova L."/>
            <person name="Karlsson M."/>
            <person name="Huettel B."/>
            <person name="Barry K.W."/>
            <person name="Haridas S."/>
            <person name="Chen C."/>
            <person name="Bauer D."/>
            <person name="Andreopoulos W."/>
            <person name="Pangilinan J."/>
            <person name="LaButti K."/>
            <person name="Riley R."/>
            <person name="Lipzen A."/>
            <person name="Clum A."/>
            <person name="Drula E."/>
            <person name="Henrissat B."/>
            <person name="Kohler A."/>
            <person name="Grigoriev I.V."/>
            <person name="Martin F.M."/>
            <person name="Hacquard S."/>
        </authorList>
    </citation>
    <scope>NUCLEOTIDE SEQUENCE [LARGE SCALE GENOMIC DNA]</scope>
    <source>
        <strain evidence="2 3">MPI-SDFR-AT-0080</strain>
    </source>
</reference>
<evidence type="ECO:0000313" key="2">
    <source>
        <dbReference type="EMBL" id="KAH7061307.1"/>
    </source>
</evidence>
<feature type="coiled-coil region" evidence="1">
    <location>
        <begin position="156"/>
        <end position="197"/>
    </location>
</feature>
<keyword evidence="3" id="KW-1185">Reference proteome</keyword>